<dbReference type="InterPro" id="IPR050234">
    <property type="entry name" value="Nuclear_hormone_rcpt_NR1"/>
</dbReference>
<evidence type="ECO:0000256" key="6">
    <source>
        <dbReference type="ARBA" id="ARBA00023163"/>
    </source>
</evidence>
<evidence type="ECO:0000313" key="12">
    <source>
        <dbReference type="Proteomes" id="UP000663832"/>
    </source>
</evidence>
<dbReference type="AlphaFoldDB" id="A0A814JDE9"/>
<dbReference type="GO" id="GO:0045944">
    <property type="term" value="P:positive regulation of transcription by RNA polymerase II"/>
    <property type="evidence" value="ECO:0007669"/>
    <property type="project" value="TreeGrafter"/>
</dbReference>
<dbReference type="InterPro" id="IPR001628">
    <property type="entry name" value="Znf_hrmn_rcpt"/>
</dbReference>
<evidence type="ECO:0000256" key="1">
    <source>
        <dbReference type="ARBA" id="ARBA00022723"/>
    </source>
</evidence>
<dbReference type="Gene3D" id="3.30.50.10">
    <property type="entry name" value="Erythroid Transcription Factor GATA-1, subunit A"/>
    <property type="match status" value="1"/>
</dbReference>
<reference evidence="10" key="1">
    <citation type="submission" date="2021-02" db="EMBL/GenBank/DDBJ databases">
        <authorList>
            <person name="Nowell W R."/>
        </authorList>
    </citation>
    <scope>NUCLEOTIDE SEQUENCE</scope>
</reference>
<evidence type="ECO:0000256" key="8">
    <source>
        <dbReference type="ARBA" id="ARBA00023242"/>
    </source>
</evidence>
<dbReference type="GO" id="GO:0008270">
    <property type="term" value="F:zinc ion binding"/>
    <property type="evidence" value="ECO:0007669"/>
    <property type="project" value="UniProtKB-KW"/>
</dbReference>
<comment type="caution">
    <text evidence="10">The sequence shown here is derived from an EMBL/GenBank/DDBJ whole genome shotgun (WGS) entry which is preliminary data.</text>
</comment>
<dbReference type="Gene3D" id="1.10.565.10">
    <property type="entry name" value="Retinoid X Receptor"/>
    <property type="match status" value="1"/>
</dbReference>
<dbReference type="GO" id="GO:0004879">
    <property type="term" value="F:nuclear receptor activity"/>
    <property type="evidence" value="ECO:0007669"/>
    <property type="project" value="TreeGrafter"/>
</dbReference>
<keyword evidence="2" id="KW-0863">Zinc-finger</keyword>
<keyword evidence="4" id="KW-0805">Transcription regulation</keyword>
<evidence type="ECO:0000256" key="5">
    <source>
        <dbReference type="ARBA" id="ARBA00023125"/>
    </source>
</evidence>
<dbReference type="GO" id="GO:0000122">
    <property type="term" value="P:negative regulation of transcription by RNA polymerase II"/>
    <property type="evidence" value="ECO:0007669"/>
    <property type="project" value="TreeGrafter"/>
</dbReference>
<dbReference type="EMBL" id="CAJNOM010000165">
    <property type="protein sequence ID" value="CAF1168760.1"/>
    <property type="molecule type" value="Genomic_DNA"/>
</dbReference>
<accession>A0A814JDE9</accession>
<dbReference type="PANTHER" id="PTHR24082:SF283">
    <property type="entry name" value="NUCLEAR HORMONE RECEPTOR HR96"/>
    <property type="match status" value="1"/>
</dbReference>
<keyword evidence="12" id="KW-1185">Reference proteome</keyword>
<dbReference type="PRINTS" id="PR00047">
    <property type="entry name" value="STROIDFINGER"/>
</dbReference>
<dbReference type="InterPro" id="IPR013088">
    <property type="entry name" value="Znf_NHR/GATA"/>
</dbReference>
<evidence type="ECO:0000256" key="4">
    <source>
        <dbReference type="ARBA" id="ARBA00023015"/>
    </source>
</evidence>
<dbReference type="InterPro" id="IPR035500">
    <property type="entry name" value="NHR-like_dom_sf"/>
</dbReference>
<dbReference type="Pfam" id="PF00105">
    <property type="entry name" value="zf-C4"/>
    <property type="match status" value="1"/>
</dbReference>
<dbReference type="SMART" id="SM00399">
    <property type="entry name" value="ZnF_C4"/>
    <property type="match status" value="1"/>
</dbReference>
<dbReference type="GO" id="GO:0030154">
    <property type="term" value="P:cell differentiation"/>
    <property type="evidence" value="ECO:0007669"/>
    <property type="project" value="TreeGrafter"/>
</dbReference>
<dbReference type="PROSITE" id="PS51030">
    <property type="entry name" value="NUCLEAR_REC_DBD_2"/>
    <property type="match status" value="1"/>
</dbReference>
<dbReference type="SUPFAM" id="SSF48508">
    <property type="entry name" value="Nuclear receptor ligand-binding domain"/>
    <property type="match status" value="1"/>
</dbReference>
<dbReference type="PROSITE" id="PS00031">
    <property type="entry name" value="NUCLEAR_REC_DBD_1"/>
    <property type="match status" value="1"/>
</dbReference>
<name>A0A814JDE9_9BILA</name>
<evidence type="ECO:0000256" key="3">
    <source>
        <dbReference type="ARBA" id="ARBA00022833"/>
    </source>
</evidence>
<dbReference type="OrthoDB" id="10001598at2759"/>
<keyword evidence="1" id="KW-0479">Metal-binding</keyword>
<feature type="domain" description="Nuclear receptor" evidence="9">
    <location>
        <begin position="6"/>
        <end position="83"/>
    </location>
</feature>
<evidence type="ECO:0000259" key="9">
    <source>
        <dbReference type="PROSITE" id="PS51030"/>
    </source>
</evidence>
<keyword evidence="3" id="KW-0862">Zinc</keyword>
<evidence type="ECO:0000256" key="7">
    <source>
        <dbReference type="ARBA" id="ARBA00023170"/>
    </source>
</evidence>
<evidence type="ECO:0000313" key="10">
    <source>
        <dbReference type="EMBL" id="CAF1036573.1"/>
    </source>
</evidence>
<dbReference type="GO" id="GO:0000978">
    <property type="term" value="F:RNA polymerase II cis-regulatory region sequence-specific DNA binding"/>
    <property type="evidence" value="ECO:0007669"/>
    <property type="project" value="TreeGrafter"/>
</dbReference>
<keyword evidence="8" id="KW-0539">Nucleus</keyword>
<dbReference type="PANTHER" id="PTHR24082">
    <property type="entry name" value="NUCLEAR HORMONE RECEPTOR"/>
    <property type="match status" value="1"/>
</dbReference>
<keyword evidence="5" id="KW-0238">DNA-binding</keyword>
<dbReference type="Proteomes" id="UP000663832">
    <property type="component" value="Unassembled WGS sequence"/>
</dbReference>
<dbReference type="SUPFAM" id="SSF57716">
    <property type="entry name" value="Glucocorticoid receptor-like (DNA-binding domain)"/>
    <property type="match status" value="1"/>
</dbReference>
<keyword evidence="6" id="KW-0804">Transcription</keyword>
<keyword evidence="7" id="KW-0675">Receptor</keyword>
<sequence>MSSRSLDSCLVCDAKAVGINFAVPTCAPCKAFFRRNAVKLGSRDYVCQQDGDCLITYKSRRLCNCCRLAKCFRVGMQKSLIRSEAEREARKQLVEQNRKKRVQPPPRVKTLELIRPSNLLLLTHSQSKSLSLSDQTLLTNISGAYERTCIAATKVTSPAFPTSKHARLHTFLNEYTERQKALVRYFKLIPEFDRVSINDKIRLIRNHFCVTLTINEATLSSSISQQLIDSVSFLFDANISAHLVKCITLIHSYTSDRTLLKLLLIVKSLSSGINRYRNDTDMDRIYDNTLEIFAAQNIYVELLWKYLLSRFPSELHVVKFYNKLIQDLMFTQRVCFMTESHINNRPNEIQRMEPLIQSMWPTSIGLNNSDDTDIHIKKIS</sequence>
<organism evidence="10 13">
    <name type="scientific">Adineta steineri</name>
    <dbReference type="NCBI Taxonomy" id="433720"/>
    <lineage>
        <taxon>Eukaryota</taxon>
        <taxon>Metazoa</taxon>
        <taxon>Spiralia</taxon>
        <taxon>Gnathifera</taxon>
        <taxon>Rotifera</taxon>
        <taxon>Eurotatoria</taxon>
        <taxon>Bdelloidea</taxon>
        <taxon>Adinetida</taxon>
        <taxon>Adinetidae</taxon>
        <taxon>Adineta</taxon>
    </lineage>
</organism>
<dbReference type="EMBL" id="CAJNOI010000088">
    <property type="protein sequence ID" value="CAF1036573.1"/>
    <property type="molecule type" value="Genomic_DNA"/>
</dbReference>
<gene>
    <name evidence="10" type="ORF">BJG266_LOCUS17829</name>
    <name evidence="11" type="ORF">QVE165_LOCUS23997</name>
</gene>
<dbReference type="Proteomes" id="UP000663877">
    <property type="component" value="Unassembled WGS sequence"/>
</dbReference>
<proteinExistence type="predicted"/>
<evidence type="ECO:0000313" key="11">
    <source>
        <dbReference type="EMBL" id="CAF1168760.1"/>
    </source>
</evidence>
<evidence type="ECO:0000256" key="2">
    <source>
        <dbReference type="ARBA" id="ARBA00022771"/>
    </source>
</evidence>
<evidence type="ECO:0000313" key="13">
    <source>
        <dbReference type="Proteomes" id="UP000663877"/>
    </source>
</evidence>
<protein>
    <recommendedName>
        <fullName evidence="9">Nuclear receptor domain-containing protein</fullName>
    </recommendedName>
</protein>